<dbReference type="SUPFAM" id="SSF53756">
    <property type="entry name" value="UDP-Glycosyltransferase/glycogen phosphorylase"/>
    <property type="match status" value="1"/>
</dbReference>
<keyword evidence="8" id="KW-1185">Reference proteome</keyword>
<dbReference type="HOGENOM" id="CLU_028367_0_1_9"/>
<gene>
    <name evidence="7" type="ORF">CM240_2307</name>
</gene>
<dbReference type="PATRIC" id="fig|1216932.3.peg.2285"/>
<dbReference type="PANTHER" id="PTHR43025:SF3">
    <property type="entry name" value="MONOGALACTOSYLDIACYLGLYCEROL SYNTHASE 1, CHLOROPLASTIC"/>
    <property type="match status" value="1"/>
</dbReference>
<dbReference type="Proteomes" id="UP000019426">
    <property type="component" value="Chromosome M2/40_rep1"/>
</dbReference>
<evidence type="ECO:0000256" key="2">
    <source>
        <dbReference type="ARBA" id="ARBA00006962"/>
    </source>
</evidence>
<evidence type="ECO:0000256" key="3">
    <source>
        <dbReference type="ARBA" id="ARBA00022676"/>
    </source>
</evidence>
<dbReference type="InterPro" id="IPR009695">
    <property type="entry name" value="Diacylglyc_glucosyltr_N"/>
</dbReference>
<name>W6S0S8_9CLOT</name>
<comment type="similarity">
    <text evidence="2">Belongs to the glycosyltransferase 28 family.</text>
</comment>
<evidence type="ECO:0000313" key="7">
    <source>
        <dbReference type="EMBL" id="CDM69444.1"/>
    </source>
</evidence>
<accession>W6S0S8</accession>
<dbReference type="GO" id="GO:0016020">
    <property type="term" value="C:membrane"/>
    <property type="evidence" value="ECO:0007669"/>
    <property type="project" value="UniProtKB-SubCell"/>
</dbReference>
<organism evidence="7 8">
    <name type="scientific">Clostridium bornimense</name>
    <dbReference type="NCBI Taxonomy" id="1216932"/>
    <lineage>
        <taxon>Bacteria</taxon>
        <taxon>Bacillati</taxon>
        <taxon>Bacillota</taxon>
        <taxon>Clostridia</taxon>
        <taxon>Eubacteriales</taxon>
        <taxon>Clostridiaceae</taxon>
        <taxon>Clostridium</taxon>
    </lineage>
</organism>
<dbReference type="AlphaFoldDB" id="W6S0S8"/>
<dbReference type="eggNOG" id="COG0707">
    <property type="taxonomic scope" value="Bacteria"/>
</dbReference>
<dbReference type="STRING" id="1216932.CM240_2307"/>
<evidence type="ECO:0000259" key="6">
    <source>
        <dbReference type="Pfam" id="PF06925"/>
    </source>
</evidence>
<dbReference type="KEGG" id="clt:CM240_2307"/>
<proteinExistence type="inferred from homology"/>
<evidence type="ECO:0000256" key="1">
    <source>
        <dbReference type="ARBA" id="ARBA00004370"/>
    </source>
</evidence>
<dbReference type="Pfam" id="PF04101">
    <property type="entry name" value="Glyco_tran_28_C"/>
    <property type="match status" value="1"/>
</dbReference>
<feature type="domain" description="Diacylglycerol glucosyltransferase N-terminal" evidence="6">
    <location>
        <begin position="14"/>
        <end position="180"/>
    </location>
</feature>
<dbReference type="InterPro" id="IPR007235">
    <property type="entry name" value="Glyco_trans_28_C"/>
</dbReference>
<protein>
    <submittedName>
        <fullName evidence="7">Monogalactosyldiacylglycerol synthase</fullName>
    </submittedName>
</protein>
<dbReference type="RefSeq" id="WP_044039260.1">
    <property type="nucleotide sequence ID" value="NZ_HG917868.1"/>
</dbReference>
<dbReference type="GO" id="GO:0016758">
    <property type="term" value="F:hexosyltransferase activity"/>
    <property type="evidence" value="ECO:0007669"/>
    <property type="project" value="InterPro"/>
</dbReference>
<keyword evidence="3" id="KW-0328">Glycosyltransferase</keyword>
<dbReference type="EMBL" id="HG917868">
    <property type="protein sequence ID" value="CDM69444.1"/>
    <property type="molecule type" value="Genomic_DNA"/>
</dbReference>
<sequence length="373" mass="41709">MKCMIFSVAAGGGHGHAASALKEYILNKEPYSEIKILDTIKEISPVLDKVIIGSYLKTIQYTPSIFGKLYNFTEDEDGLTSYISSKFNQLMSIEVHDKIKEFNPDFLIATHPFAADMIGYLKRKKYISLPTIVILTDYASHSSWIHQGIDHYIVSNDDMKKEIAFKGVDINSIHTLGIPIKPSFFDKFNRDTTLMKLKLSPKKKTILIMGGSLGMGKISELFSELSTSDLDAQLIVIAGKNKNLYDTLIEISKTSILPSVIIGYTNDVNKLMQASDLLLTKPGGLTITESLASELPMGVFSPLPGQEIKNKEFLLRHNLAIDIDDDPNYINNINYILLNNHLLNTMKENTKKFAKPNSAHDIYTLIKKIIKAS</sequence>
<dbReference type="PANTHER" id="PTHR43025">
    <property type="entry name" value="MONOGALACTOSYLDIACYLGLYCEROL SYNTHASE"/>
    <property type="match status" value="1"/>
</dbReference>
<dbReference type="InterPro" id="IPR050519">
    <property type="entry name" value="Glycosyltransf_28_UgtP"/>
</dbReference>
<evidence type="ECO:0000259" key="5">
    <source>
        <dbReference type="Pfam" id="PF04101"/>
    </source>
</evidence>
<dbReference type="OrthoDB" id="9815663at2"/>
<dbReference type="Pfam" id="PF06925">
    <property type="entry name" value="MGDG_synth"/>
    <property type="match status" value="1"/>
</dbReference>
<dbReference type="GO" id="GO:0009247">
    <property type="term" value="P:glycolipid biosynthetic process"/>
    <property type="evidence" value="ECO:0007669"/>
    <property type="project" value="InterPro"/>
</dbReference>
<dbReference type="Gene3D" id="3.40.50.2000">
    <property type="entry name" value="Glycogen Phosphorylase B"/>
    <property type="match status" value="1"/>
</dbReference>
<evidence type="ECO:0000256" key="4">
    <source>
        <dbReference type="ARBA" id="ARBA00022679"/>
    </source>
</evidence>
<comment type="subcellular location">
    <subcellularLocation>
        <location evidence="1">Membrane</location>
    </subcellularLocation>
</comment>
<keyword evidence="4" id="KW-0808">Transferase</keyword>
<reference evidence="7 8" key="1">
    <citation type="submission" date="2013-11" db="EMBL/GenBank/DDBJ databases">
        <title>Complete genome sequence of Clostridum sp. M2/40.</title>
        <authorList>
            <person name="Wibberg D."/>
            <person name="Puehler A."/>
            <person name="Schlueter A."/>
        </authorList>
    </citation>
    <scope>NUCLEOTIDE SEQUENCE [LARGE SCALE GENOMIC DNA]</scope>
    <source>
        <strain evidence="8">M2/40</strain>
    </source>
</reference>
<feature type="domain" description="Glycosyl transferase family 28 C-terminal" evidence="5">
    <location>
        <begin position="205"/>
        <end position="359"/>
    </location>
</feature>
<evidence type="ECO:0000313" key="8">
    <source>
        <dbReference type="Proteomes" id="UP000019426"/>
    </source>
</evidence>